<name>A0A4V1LNF9_9FLAO</name>
<evidence type="ECO:0008006" key="3">
    <source>
        <dbReference type="Google" id="ProtNLM"/>
    </source>
</evidence>
<sequence length="238" mass="27505">MKRKVFIIVGHPHNNEQRDSFEKFSNYYRIFFNDISGGAYENEEIVIFNQPTVEILKSEINSSNEDFGIIILIGHGATKENNQLFQINKIEIIKAGQLDFNFKKQIIILESCRDEITDIQTVDLSDKTPKFRDGGTYTNPISREKSKDLYFEQLNKCEDGLVICLACSRNESASNFYYSSTLLQIGKNWHLNRANHSQILKINELMFLTTIQVSNKTQNIQNPEMLGIKEFPFVVSKF</sequence>
<dbReference type="AlphaFoldDB" id="A0A4V1LNF9"/>
<dbReference type="Proteomes" id="UP000289792">
    <property type="component" value="Unassembled WGS sequence"/>
</dbReference>
<organism evidence="1 2">
    <name type="scientific">Gelidibacter gilvus</name>
    <dbReference type="NCBI Taxonomy" id="59602"/>
    <lineage>
        <taxon>Bacteria</taxon>
        <taxon>Pseudomonadati</taxon>
        <taxon>Bacteroidota</taxon>
        <taxon>Flavobacteriia</taxon>
        <taxon>Flavobacteriales</taxon>
        <taxon>Flavobacteriaceae</taxon>
        <taxon>Gelidibacter</taxon>
    </lineage>
</organism>
<keyword evidence="2" id="KW-1185">Reference proteome</keyword>
<proteinExistence type="predicted"/>
<dbReference type="RefSeq" id="WP_129015764.1">
    <property type="nucleotide sequence ID" value="NZ_SDDZ01000001.1"/>
</dbReference>
<gene>
    <name evidence="1" type="ORF">ESZ48_02755</name>
</gene>
<protein>
    <recommendedName>
        <fullName evidence="3">Caspase family protein</fullName>
    </recommendedName>
</protein>
<reference evidence="1 2" key="1">
    <citation type="submission" date="2019-01" db="EMBL/GenBank/DDBJ databases">
        <title>Genome sequence of the Antarctic species Gelidibacter gilvus ACAM 158(T).</title>
        <authorList>
            <person name="Bowman J.P."/>
        </authorList>
    </citation>
    <scope>NUCLEOTIDE SEQUENCE [LARGE SCALE GENOMIC DNA]</scope>
    <source>
        <strain evidence="1 2">IC158</strain>
    </source>
</reference>
<accession>A0A4V1LNF9</accession>
<evidence type="ECO:0000313" key="1">
    <source>
        <dbReference type="EMBL" id="RXJ52630.1"/>
    </source>
</evidence>
<dbReference type="OrthoDB" id="1326446at2"/>
<dbReference type="EMBL" id="SDDZ01000001">
    <property type="protein sequence ID" value="RXJ52630.1"/>
    <property type="molecule type" value="Genomic_DNA"/>
</dbReference>
<comment type="caution">
    <text evidence="1">The sequence shown here is derived from an EMBL/GenBank/DDBJ whole genome shotgun (WGS) entry which is preliminary data.</text>
</comment>
<evidence type="ECO:0000313" key="2">
    <source>
        <dbReference type="Proteomes" id="UP000289792"/>
    </source>
</evidence>